<evidence type="ECO:0000313" key="4">
    <source>
        <dbReference type="Proteomes" id="UP000054302"/>
    </source>
</evidence>
<dbReference type="InterPro" id="IPR004879">
    <property type="entry name" value="Ssp411-like_TRX"/>
</dbReference>
<dbReference type="VEuPathDB" id="FungiDB:PV10_04075"/>
<dbReference type="STRING" id="212818.A0A0D1ZG29"/>
<dbReference type="PANTHER" id="PTHR42899:SF1">
    <property type="entry name" value="SPERMATOGENESIS-ASSOCIATED PROTEIN 20"/>
    <property type="match status" value="1"/>
</dbReference>
<feature type="region of interest" description="Disordered" evidence="1">
    <location>
        <begin position="380"/>
        <end position="402"/>
    </location>
</feature>
<gene>
    <name evidence="3" type="ORF">PV10_04075</name>
</gene>
<dbReference type="PIRSF" id="PIRSF006402">
    <property type="entry name" value="UCP006402_thioredoxin"/>
    <property type="match status" value="1"/>
</dbReference>
<dbReference type="RefSeq" id="XP_016224383.1">
    <property type="nucleotide sequence ID" value="XM_016368595.1"/>
</dbReference>
<dbReference type="Gene3D" id="3.40.30.10">
    <property type="entry name" value="Glutaredoxin"/>
    <property type="match status" value="1"/>
</dbReference>
<dbReference type="Gene3D" id="1.50.10.10">
    <property type="match status" value="1"/>
</dbReference>
<evidence type="ECO:0000259" key="2">
    <source>
        <dbReference type="Pfam" id="PF03190"/>
    </source>
</evidence>
<dbReference type="GO" id="GO:0005975">
    <property type="term" value="P:carbohydrate metabolic process"/>
    <property type="evidence" value="ECO:0007669"/>
    <property type="project" value="InterPro"/>
</dbReference>
<dbReference type="CDD" id="cd02955">
    <property type="entry name" value="SSP411"/>
    <property type="match status" value="1"/>
</dbReference>
<dbReference type="InterPro" id="IPR036249">
    <property type="entry name" value="Thioredoxin-like_sf"/>
</dbReference>
<dbReference type="GeneID" id="27321920"/>
<reference evidence="3 4" key="1">
    <citation type="submission" date="2015-01" db="EMBL/GenBank/DDBJ databases">
        <title>The Genome Sequence of Exophiala mesophila CBS40295.</title>
        <authorList>
            <consortium name="The Broad Institute Genomics Platform"/>
            <person name="Cuomo C."/>
            <person name="de Hoog S."/>
            <person name="Gorbushina A."/>
            <person name="Stielow B."/>
            <person name="Teixiera M."/>
            <person name="Abouelleil A."/>
            <person name="Chapman S.B."/>
            <person name="Priest M."/>
            <person name="Young S.K."/>
            <person name="Wortman J."/>
            <person name="Nusbaum C."/>
            <person name="Birren B."/>
        </authorList>
    </citation>
    <scope>NUCLEOTIDE SEQUENCE [LARGE SCALE GENOMIC DNA]</scope>
    <source>
        <strain evidence="3 4">CBS 40295</strain>
    </source>
</reference>
<accession>A0A0D1ZG29</accession>
<dbReference type="Pfam" id="PF03190">
    <property type="entry name" value="Thioredox_DsbH"/>
    <property type="match status" value="1"/>
</dbReference>
<dbReference type="SUPFAM" id="SSF52833">
    <property type="entry name" value="Thioredoxin-like"/>
    <property type="match status" value="1"/>
</dbReference>
<evidence type="ECO:0000256" key="1">
    <source>
        <dbReference type="SAM" id="MobiDB-lite"/>
    </source>
</evidence>
<dbReference type="GO" id="GO:0003824">
    <property type="term" value="F:catalytic activity"/>
    <property type="evidence" value="ECO:0007669"/>
    <property type="project" value="UniProtKB-ARBA"/>
</dbReference>
<sequence length="802" mass="87425">MVSNPAGRPLQLQNVLAQSASPYLRSHKDNPIAWQGWFPETIELAKQQERLIFLSIGFASCHWCHVMDRESFTSPEVAQYLNDNFIPIILDRESRPDLDDIYMNFVTATTGAGGWPLNVFLTPDLKPVFGGTYWPGPSTSTGQASQQSTQSHVTFLEILHKIQDIWTSQRERCLQASAEITTQLREFSAEGTHSHSSVQIQGGAPASIEAPEPLELDLFDDALEHFISRYDPVHGGFGLTPTSPKFPTPANLAFLLRIGAAVATPSTNTRFGFFAPVSDILGHSSCVTAATMALHTLLAMSRSGLRDQLGYGFHRYSVTPDWNLPHFEKMMCDNAQLLGVYCDAWALGRNPEILGVIYNLVEYFTNPSSPIVHPAGGWYASEDSDSSTQPHLTTNGTTDHDSKEGAHYVWTLKEFQSILGDTAAPILARHFGVKADGNVPTEHDVNDEFLNQNVLSIQATPSVLSKEFGIPEDEIVRIIKNGRAQLQAYRKSQRSAPQVDNKIIASWNGLAISALSRAANTLATIDKARAARCAAAAEKAAHFIRSEMFNPATGEVTRVYKAQGVVQGREYGTAFVDDYAYLTLGSLALYDLNLNPQYLEWAATLQTYQDTHFLATSPAPPAELKSQGGAGYYQASGSLDQVLRLKPGADTGLPSPNGITAQNLLYLSSYAPQNAETYTLRAKSVLDAFAVEIIQHPFLYVNMLAALVIEQVGVKRLIAPKAMREREVRKLKGFGRTLIRGDVSAVMIVTKSGEVRELRDSDLNDVDDDNADDAFVTAASAAISSGVTSGSPPVVGKGVTTA</sequence>
<dbReference type="SUPFAM" id="SSF48208">
    <property type="entry name" value="Six-hairpin glycosidases"/>
    <property type="match status" value="1"/>
</dbReference>
<dbReference type="OrthoDB" id="1923667at2759"/>
<dbReference type="EMBL" id="KN847522">
    <property type="protein sequence ID" value="KIV92809.1"/>
    <property type="molecule type" value="Genomic_DNA"/>
</dbReference>
<dbReference type="PANTHER" id="PTHR42899">
    <property type="entry name" value="SPERMATOGENESIS-ASSOCIATED PROTEIN 20"/>
    <property type="match status" value="1"/>
</dbReference>
<dbReference type="OMA" id="PFYFGTY"/>
<protein>
    <recommendedName>
        <fullName evidence="2">Spermatogenesis-associated protein 20-like TRX domain-containing protein</fullName>
    </recommendedName>
</protein>
<feature type="domain" description="Spermatogenesis-associated protein 20-like TRX" evidence="2">
    <location>
        <begin position="14"/>
        <end position="184"/>
    </location>
</feature>
<dbReference type="Proteomes" id="UP000054302">
    <property type="component" value="Unassembled WGS sequence"/>
</dbReference>
<dbReference type="InterPro" id="IPR012341">
    <property type="entry name" value="6hp_glycosidase-like_sf"/>
</dbReference>
<evidence type="ECO:0000313" key="3">
    <source>
        <dbReference type="EMBL" id="KIV92809.1"/>
    </source>
</evidence>
<dbReference type="HOGENOM" id="CLU_014051_1_1_1"/>
<dbReference type="InterPro" id="IPR024705">
    <property type="entry name" value="Ssp411"/>
</dbReference>
<feature type="compositionally biased region" description="Polar residues" evidence="1">
    <location>
        <begin position="386"/>
        <end position="397"/>
    </location>
</feature>
<dbReference type="AlphaFoldDB" id="A0A0D1ZG29"/>
<dbReference type="InterPro" id="IPR008928">
    <property type="entry name" value="6-hairpin_glycosidase_sf"/>
</dbReference>
<name>A0A0D1ZG29_EXOME</name>
<proteinExistence type="predicted"/>
<organism evidence="3 4">
    <name type="scientific">Exophiala mesophila</name>
    <name type="common">Black yeast-like fungus</name>
    <dbReference type="NCBI Taxonomy" id="212818"/>
    <lineage>
        <taxon>Eukaryota</taxon>
        <taxon>Fungi</taxon>
        <taxon>Dikarya</taxon>
        <taxon>Ascomycota</taxon>
        <taxon>Pezizomycotina</taxon>
        <taxon>Eurotiomycetes</taxon>
        <taxon>Chaetothyriomycetidae</taxon>
        <taxon>Chaetothyriales</taxon>
        <taxon>Herpotrichiellaceae</taxon>
        <taxon>Exophiala</taxon>
    </lineage>
</organism>
<keyword evidence="4" id="KW-1185">Reference proteome</keyword>